<gene>
    <name evidence="7" type="primary">nagA</name>
    <name evidence="7" type="ORF">CVM39_08280</name>
</gene>
<protein>
    <submittedName>
        <fullName evidence="7">N-acetylglucosamine-6-phosphate deacetylase</fullName>
    </submittedName>
</protein>
<evidence type="ECO:0000256" key="3">
    <source>
        <dbReference type="ARBA" id="ARBA00022801"/>
    </source>
</evidence>
<dbReference type="Gene3D" id="3.20.20.140">
    <property type="entry name" value="Metal-dependent hydrolases"/>
    <property type="match status" value="1"/>
</dbReference>
<keyword evidence="4 5" id="KW-0119">Carbohydrate metabolism</keyword>
<dbReference type="Proteomes" id="UP000231702">
    <property type="component" value="Unassembled WGS sequence"/>
</dbReference>
<evidence type="ECO:0000259" key="6">
    <source>
        <dbReference type="Pfam" id="PF01979"/>
    </source>
</evidence>
<dbReference type="SUPFAM" id="SSF51338">
    <property type="entry name" value="Composite domain of metallo-dependent hydrolases"/>
    <property type="match status" value="1"/>
</dbReference>
<keyword evidence="8" id="KW-1185">Reference proteome</keyword>
<keyword evidence="2" id="KW-0479">Metal-binding</keyword>
<dbReference type="InterPro" id="IPR006680">
    <property type="entry name" value="Amidohydro-rel"/>
</dbReference>
<organism evidence="7 8">
    <name type="scientific">Pseudooceanicola antarcticus</name>
    <dbReference type="NCBI Taxonomy" id="1247613"/>
    <lineage>
        <taxon>Bacteria</taxon>
        <taxon>Pseudomonadati</taxon>
        <taxon>Pseudomonadota</taxon>
        <taxon>Alphaproteobacteria</taxon>
        <taxon>Rhodobacterales</taxon>
        <taxon>Paracoccaceae</taxon>
        <taxon>Pseudooceanicola</taxon>
    </lineage>
</organism>
<dbReference type="InterPro" id="IPR003764">
    <property type="entry name" value="GlcNAc_6-P_deAcase"/>
</dbReference>
<evidence type="ECO:0000256" key="1">
    <source>
        <dbReference type="ARBA" id="ARBA00010716"/>
    </source>
</evidence>
<dbReference type="InterPro" id="IPR032466">
    <property type="entry name" value="Metal_Hydrolase"/>
</dbReference>
<dbReference type="PANTHER" id="PTHR11113">
    <property type="entry name" value="N-ACETYLGLUCOSAMINE-6-PHOSPHATE DEACETYLASE"/>
    <property type="match status" value="1"/>
</dbReference>
<evidence type="ECO:0000313" key="7">
    <source>
        <dbReference type="EMBL" id="PJE29884.1"/>
    </source>
</evidence>
<evidence type="ECO:0000256" key="4">
    <source>
        <dbReference type="ARBA" id="ARBA00023277"/>
    </source>
</evidence>
<name>A0ABX4MQ35_9RHOB</name>
<dbReference type="InterPro" id="IPR011059">
    <property type="entry name" value="Metal-dep_hydrolase_composite"/>
</dbReference>
<dbReference type="EMBL" id="PGTD01000015">
    <property type="protein sequence ID" value="PJE29884.1"/>
    <property type="molecule type" value="Genomic_DNA"/>
</dbReference>
<comment type="similarity">
    <text evidence="1 5">Belongs to the metallo-dependent hydrolases superfamily. NagA family.</text>
</comment>
<feature type="domain" description="Amidohydrolase-related" evidence="6">
    <location>
        <begin position="58"/>
        <end position="378"/>
    </location>
</feature>
<dbReference type="Gene3D" id="2.30.40.10">
    <property type="entry name" value="Urease, subunit C, domain 1"/>
    <property type="match status" value="1"/>
</dbReference>
<dbReference type="NCBIfam" id="TIGR00221">
    <property type="entry name" value="nagA"/>
    <property type="match status" value="1"/>
</dbReference>
<dbReference type="PIRSF" id="PIRSF038994">
    <property type="entry name" value="NagA"/>
    <property type="match status" value="1"/>
</dbReference>
<dbReference type="PANTHER" id="PTHR11113:SF14">
    <property type="entry name" value="N-ACETYLGLUCOSAMINE-6-PHOSPHATE DEACETYLASE"/>
    <property type="match status" value="1"/>
</dbReference>
<evidence type="ECO:0000256" key="2">
    <source>
        <dbReference type="ARBA" id="ARBA00022723"/>
    </source>
</evidence>
<comment type="caution">
    <text evidence="7">The sequence shown here is derived from an EMBL/GenBank/DDBJ whole genome shotgun (WGS) entry which is preliminary data.</text>
</comment>
<sequence>MWTLADLSAIRATELYDGLSDQPQRDRAVLIEGGRIVDVVNGAEAPEVCDQVIETPIAAPGFIDLQLNGAGGVLFNDRPETETLEVIAAGARKGGTAYFLPTFITDQDRKYERAMQAVAASTTPGVIGLHLEGPFLSPERPGIHPAHCIRKLDAEDVALLSSCPVPLLLTLAPEEAAAGQVAVLARAGVRVFAGHSQAGFDTIEAAEAAGLRGATHLFNAMSQITPREPGLVGAVLASGALCAGIIADGFHVHPANLRLALERMGPERLFLVTDAMSPLGTDLQEFELLGKRIFRRGGRLTNADGVLAGADLSMIEAVVQMDRMTGCGLGTAIRMASQTPARAMGLDDQLGSLSRGKRAGLTLLDRDLSVAGVVVDGVLQRD</sequence>
<accession>A0ABX4MQ35</accession>
<keyword evidence="3 5" id="KW-0378">Hydrolase</keyword>
<dbReference type="Pfam" id="PF01979">
    <property type="entry name" value="Amidohydro_1"/>
    <property type="match status" value="1"/>
</dbReference>
<dbReference type="SUPFAM" id="SSF51556">
    <property type="entry name" value="Metallo-dependent hydrolases"/>
    <property type="match status" value="1"/>
</dbReference>
<evidence type="ECO:0000313" key="8">
    <source>
        <dbReference type="Proteomes" id="UP000231702"/>
    </source>
</evidence>
<proteinExistence type="inferred from homology"/>
<evidence type="ECO:0000256" key="5">
    <source>
        <dbReference type="PIRNR" id="PIRNR038994"/>
    </source>
</evidence>
<reference evidence="7 8" key="1">
    <citation type="journal article" date="2018" name="Int. J. Syst. Evol. Microbiol.">
        <title>Pseudooceanicola lipolyticus sp. nov., a marine alphaproteobacterium, reclassification of Oceanicola flagellatus as Pseudooceanicola flagellatus comb. nov. and emended description of the genus Pseudooceanicola.</title>
        <authorList>
            <person name="Huang M.-M."/>
            <person name="Guo L.-L."/>
            <person name="Wu Y.-H."/>
            <person name="Lai Q.-L."/>
            <person name="Shao Z.-Z."/>
            <person name="Wang C.-S."/>
            <person name="Wu M."/>
            <person name="Xu X.-W."/>
        </authorList>
    </citation>
    <scope>NUCLEOTIDE SEQUENCE [LARGE SCALE GENOMIC DNA]</scope>
    <source>
        <strain evidence="7 8">Ar-45</strain>
    </source>
</reference>